<reference evidence="4" key="1">
    <citation type="submission" date="2020-01" db="EMBL/GenBank/DDBJ databases">
        <title>Insect and environment-associated Actinomycetes.</title>
        <authorList>
            <person name="Currrie C."/>
            <person name="Chevrette M."/>
            <person name="Carlson C."/>
            <person name="Stubbendieck R."/>
            <person name="Wendt-Pienkowski E."/>
        </authorList>
    </citation>
    <scope>NUCLEOTIDE SEQUENCE</scope>
    <source>
        <strain evidence="4">SID14436</strain>
    </source>
</reference>
<dbReference type="PRINTS" id="PR00455">
    <property type="entry name" value="HTHTETR"/>
</dbReference>
<dbReference type="InterPro" id="IPR050109">
    <property type="entry name" value="HTH-type_TetR-like_transc_reg"/>
</dbReference>
<dbReference type="SUPFAM" id="SSF46689">
    <property type="entry name" value="Homeodomain-like"/>
    <property type="match status" value="1"/>
</dbReference>
<dbReference type="Gene3D" id="1.10.357.10">
    <property type="entry name" value="Tetracycline Repressor, domain 2"/>
    <property type="match status" value="1"/>
</dbReference>
<accession>A0A6G3R2C7</accession>
<evidence type="ECO:0000259" key="3">
    <source>
        <dbReference type="PROSITE" id="PS50977"/>
    </source>
</evidence>
<dbReference type="AlphaFoldDB" id="A0A6G3R2C7"/>
<evidence type="ECO:0000313" key="4">
    <source>
        <dbReference type="EMBL" id="NEA89898.1"/>
    </source>
</evidence>
<comment type="caution">
    <text evidence="4">The sequence shown here is derived from an EMBL/GenBank/DDBJ whole genome shotgun (WGS) entry which is preliminary data.</text>
</comment>
<dbReference type="GO" id="GO:0000976">
    <property type="term" value="F:transcription cis-regulatory region binding"/>
    <property type="evidence" value="ECO:0007669"/>
    <property type="project" value="TreeGrafter"/>
</dbReference>
<organism evidence="4">
    <name type="scientific">Streptomyces sp. SID14436</name>
    <dbReference type="NCBI Taxonomy" id="2706070"/>
    <lineage>
        <taxon>Bacteria</taxon>
        <taxon>Bacillati</taxon>
        <taxon>Actinomycetota</taxon>
        <taxon>Actinomycetes</taxon>
        <taxon>Kitasatosporales</taxon>
        <taxon>Streptomycetaceae</taxon>
        <taxon>Streptomyces</taxon>
    </lineage>
</organism>
<evidence type="ECO:0000256" key="1">
    <source>
        <dbReference type="ARBA" id="ARBA00023125"/>
    </source>
</evidence>
<gene>
    <name evidence="4" type="ORF">G3I53_28605</name>
</gene>
<dbReference type="PANTHER" id="PTHR30055">
    <property type="entry name" value="HTH-TYPE TRANSCRIPTIONAL REGULATOR RUTR"/>
    <property type="match status" value="1"/>
</dbReference>
<dbReference type="PANTHER" id="PTHR30055:SF226">
    <property type="entry name" value="HTH-TYPE TRANSCRIPTIONAL REGULATOR PKSA"/>
    <property type="match status" value="1"/>
</dbReference>
<dbReference type="Pfam" id="PF00440">
    <property type="entry name" value="TetR_N"/>
    <property type="match status" value="1"/>
</dbReference>
<keyword evidence="1 2" id="KW-0238">DNA-binding</keyword>
<dbReference type="InterPro" id="IPR001647">
    <property type="entry name" value="HTH_TetR"/>
</dbReference>
<dbReference type="RefSeq" id="WP_164333341.1">
    <property type="nucleotide sequence ID" value="NZ_JAAGMD010000791.1"/>
</dbReference>
<protein>
    <submittedName>
        <fullName evidence="4">TetR/AcrR family transcriptional regulator</fullName>
    </submittedName>
</protein>
<proteinExistence type="predicted"/>
<feature type="domain" description="HTH tetR-type" evidence="3">
    <location>
        <begin position="14"/>
        <end position="74"/>
    </location>
</feature>
<feature type="DNA-binding region" description="H-T-H motif" evidence="2">
    <location>
        <begin position="37"/>
        <end position="56"/>
    </location>
</feature>
<evidence type="ECO:0000256" key="2">
    <source>
        <dbReference type="PROSITE-ProRule" id="PRU00335"/>
    </source>
</evidence>
<dbReference type="PROSITE" id="PS50977">
    <property type="entry name" value="HTH_TETR_2"/>
    <property type="match status" value="1"/>
</dbReference>
<dbReference type="EMBL" id="JAAGMD010000791">
    <property type="protein sequence ID" value="NEA89898.1"/>
    <property type="molecule type" value="Genomic_DNA"/>
</dbReference>
<sequence>MPKIEAGSVQEHRAQRLAQLIDAAEAILNESGVEALTAGAVAARAGIARNSIYRYFDSIDDLLELVVTREFPDWIDAVERAIAAETSPEEQMAAYVRANLEQAARGTHGWRAALSRGSLSPSARERVRSLHISLHEALARVVRELGQPQPELTVAVVQAVVDACIRRVDQGDDLTTVSDFAAGATRRLLADDDLPHHP</sequence>
<name>A0A6G3R2C7_9ACTN</name>
<dbReference type="InterPro" id="IPR009057">
    <property type="entry name" value="Homeodomain-like_sf"/>
</dbReference>
<dbReference type="GO" id="GO:0003700">
    <property type="term" value="F:DNA-binding transcription factor activity"/>
    <property type="evidence" value="ECO:0007669"/>
    <property type="project" value="TreeGrafter"/>
</dbReference>